<dbReference type="Pfam" id="PF03205">
    <property type="entry name" value="MobB"/>
    <property type="match status" value="1"/>
</dbReference>
<dbReference type="PANTHER" id="PTHR40072:SF1">
    <property type="entry name" value="MOLYBDOPTERIN-GUANINE DINUCLEOTIDE BIOSYNTHESIS ADAPTER PROTEIN"/>
    <property type="match status" value="1"/>
</dbReference>
<dbReference type="InterPro" id="IPR052539">
    <property type="entry name" value="MGD_biosynthesis_adapter"/>
</dbReference>
<evidence type="ECO:0000313" key="2">
    <source>
        <dbReference type="EMBL" id="RAL26091.1"/>
    </source>
</evidence>
<dbReference type="GO" id="GO:0005525">
    <property type="term" value="F:GTP binding"/>
    <property type="evidence" value="ECO:0007669"/>
    <property type="project" value="InterPro"/>
</dbReference>
<feature type="domain" description="Molybdopterin-guanine dinucleotide biosynthesis protein B (MobB)" evidence="1">
    <location>
        <begin position="6"/>
        <end position="133"/>
    </location>
</feature>
<dbReference type="NCBIfam" id="TIGR00176">
    <property type="entry name" value="mobB"/>
    <property type="match status" value="1"/>
</dbReference>
<dbReference type="RefSeq" id="WP_113657776.1">
    <property type="nucleotide sequence ID" value="NZ_KZ845664.1"/>
</dbReference>
<sequence length="165" mass="18983">MTTPKIFQVVGYKNSGKTTLICHLIQEWSHKGFRIGTIKHDGHDFELDIAETDTWKHRKAGAHQIAITSKQKTAIFKQQPTELSHLIQMMSDLDILIVEGFKQANYQKVLMTKTKEDLSLLQHLTNVIAIVSWFPLKHPSLPVWNISELEGLSNYLMQRLSEVYL</sequence>
<evidence type="ECO:0000259" key="1">
    <source>
        <dbReference type="Pfam" id="PF03205"/>
    </source>
</evidence>
<dbReference type="Gene3D" id="3.40.50.300">
    <property type="entry name" value="P-loop containing nucleotide triphosphate hydrolases"/>
    <property type="match status" value="1"/>
</dbReference>
<proteinExistence type="predicted"/>
<dbReference type="AlphaFoldDB" id="A0A364K712"/>
<dbReference type="InterPro" id="IPR027417">
    <property type="entry name" value="P-loop_NTPase"/>
</dbReference>
<dbReference type="EMBL" id="QJKK01000002">
    <property type="protein sequence ID" value="RAL26091.1"/>
    <property type="molecule type" value="Genomic_DNA"/>
</dbReference>
<dbReference type="OrthoDB" id="9786803at2"/>
<dbReference type="SUPFAM" id="SSF52540">
    <property type="entry name" value="P-loop containing nucleoside triphosphate hydrolases"/>
    <property type="match status" value="1"/>
</dbReference>
<reference evidence="2 3" key="1">
    <citation type="submission" date="2018-06" db="EMBL/GenBank/DDBJ databases">
        <title>Thermoflavimicrobium daqus sp. nov., a thermophilic microbe isolated from Moutai-flavour Daqu.</title>
        <authorList>
            <person name="Wang X."/>
            <person name="Zhou H."/>
        </authorList>
    </citation>
    <scope>NUCLEOTIDE SEQUENCE [LARGE SCALE GENOMIC DNA]</scope>
    <source>
        <strain evidence="2 3">FBKL4.011</strain>
    </source>
</reference>
<keyword evidence="3" id="KW-1185">Reference proteome</keyword>
<dbReference type="CDD" id="cd03116">
    <property type="entry name" value="MobB"/>
    <property type="match status" value="1"/>
</dbReference>
<dbReference type="Proteomes" id="UP000251213">
    <property type="component" value="Unassembled WGS sequence"/>
</dbReference>
<dbReference type="GO" id="GO:0006777">
    <property type="term" value="P:Mo-molybdopterin cofactor biosynthetic process"/>
    <property type="evidence" value="ECO:0007669"/>
    <property type="project" value="InterPro"/>
</dbReference>
<name>A0A364K712_9BACL</name>
<dbReference type="InterPro" id="IPR004435">
    <property type="entry name" value="MobB_dom"/>
</dbReference>
<organism evidence="2 3">
    <name type="scientific">Thermoflavimicrobium daqui</name>
    <dbReference type="NCBI Taxonomy" id="2137476"/>
    <lineage>
        <taxon>Bacteria</taxon>
        <taxon>Bacillati</taxon>
        <taxon>Bacillota</taxon>
        <taxon>Bacilli</taxon>
        <taxon>Bacillales</taxon>
        <taxon>Thermoactinomycetaceae</taxon>
        <taxon>Thermoflavimicrobium</taxon>
    </lineage>
</organism>
<comment type="caution">
    <text evidence="2">The sequence shown here is derived from an EMBL/GenBank/DDBJ whole genome shotgun (WGS) entry which is preliminary data.</text>
</comment>
<reference evidence="2 3" key="2">
    <citation type="submission" date="2018-06" db="EMBL/GenBank/DDBJ databases">
        <authorList>
            <person name="Zhirakovskaya E."/>
        </authorList>
    </citation>
    <scope>NUCLEOTIDE SEQUENCE [LARGE SCALE GENOMIC DNA]</scope>
    <source>
        <strain evidence="2 3">FBKL4.011</strain>
    </source>
</reference>
<protein>
    <submittedName>
        <fullName evidence="2">Molybdopterin-guanine dinucleotide biosynthesis protein B</fullName>
    </submittedName>
</protein>
<evidence type="ECO:0000313" key="3">
    <source>
        <dbReference type="Proteomes" id="UP000251213"/>
    </source>
</evidence>
<gene>
    <name evidence="2" type="primary">mobB</name>
    <name evidence="2" type="ORF">DL897_03550</name>
</gene>
<dbReference type="PANTHER" id="PTHR40072">
    <property type="entry name" value="MOLYBDOPTERIN-GUANINE DINUCLEOTIDE BIOSYNTHESIS ADAPTER PROTEIN-RELATED"/>
    <property type="match status" value="1"/>
</dbReference>
<accession>A0A364K712</accession>